<protein>
    <submittedName>
        <fullName evidence="1">Uncharacterized protein</fullName>
    </submittedName>
</protein>
<proteinExistence type="predicted"/>
<sequence>MACDMIKGGFSVAITTKLPTTASGRLGIFHEFGPIPRAMANSQGGNRRLDVDRRILFKEKAAWEISAVDEALRFLEDGQLRQGLDESRSYTF</sequence>
<dbReference type="EMBL" id="PGOL01002702">
    <property type="protein sequence ID" value="PKI45645.1"/>
    <property type="molecule type" value="Genomic_DNA"/>
</dbReference>
<comment type="caution">
    <text evidence="1">The sequence shown here is derived from an EMBL/GenBank/DDBJ whole genome shotgun (WGS) entry which is preliminary data.</text>
</comment>
<organism evidence="1 2">
    <name type="scientific">Punica granatum</name>
    <name type="common">Pomegranate</name>
    <dbReference type="NCBI Taxonomy" id="22663"/>
    <lineage>
        <taxon>Eukaryota</taxon>
        <taxon>Viridiplantae</taxon>
        <taxon>Streptophyta</taxon>
        <taxon>Embryophyta</taxon>
        <taxon>Tracheophyta</taxon>
        <taxon>Spermatophyta</taxon>
        <taxon>Magnoliopsida</taxon>
        <taxon>eudicotyledons</taxon>
        <taxon>Gunneridae</taxon>
        <taxon>Pentapetalae</taxon>
        <taxon>rosids</taxon>
        <taxon>malvids</taxon>
        <taxon>Myrtales</taxon>
        <taxon>Lythraceae</taxon>
        <taxon>Punica</taxon>
    </lineage>
</organism>
<gene>
    <name evidence="1" type="ORF">CRG98_033961</name>
</gene>
<dbReference type="AlphaFoldDB" id="A0A2I0INR7"/>
<name>A0A2I0INR7_PUNGR</name>
<accession>A0A2I0INR7</accession>
<evidence type="ECO:0000313" key="1">
    <source>
        <dbReference type="EMBL" id="PKI45645.1"/>
    </source>
</evidence>
<reference evidence="1 2" key="1">
    <citation type="submission" date="2017-11" db="EMBL/GenBank/DDBJ databases">
        <title>De-novo sequencing of pomegranate (Punica granatum L.) genome.</title>
        <authorList>
            <person name="Akparov Z."/>
            <person name="Amiraslanov A."/>
            <person name="Hajiyeva S."/>
            <person name="Abbasov M."/>
            <person name="Kaur K."/>
            <person name="Hamwieh A."/>
            <person name="Solovyev V."/>
            <person name="Salamov A."/>
            <person name="Braich B."/>
            <person name="Kosarev P."/>
            <person name="Mahmoud A."/>
            <person name="Hajiyev E."/>
            <person name="Babayeva S."/>
            <person name="Izzatullayeva V."/>
            <person name="Mammadov A."/>
            <person name="Mammadov A."/>
            <person name="Sharifova S."/>
            <person name="Ojaghi J."/>
            <person name="Eynullazada K."/>
            <person name="Bayramov B."/>
            <person name="Abdulazimova A."/>
            <person name="Shahmuradov I."/>
        </authorList>
    </citation>
    <scope>NUCLEOTIDE SEQUENCE [LARGE SCALE GENOMIC DNA]</scope>
    <source>
        <strain evidence="2">cv. AG2017</strain>
        <tissue evidence="1">Leaf</tissue>
    </source>
</reference>
<keyword evidence="2" id="KW-1185">Reference proteome</keyword>
<dbReference type="Proteomes" id="UP000233551">
    <property type="component" value="Unassembled WGS sequence"/>
</dbReference>
<evidence type="ECO:0000313" key="2">
    <source>
        <dbReference type="Proteomes" id="UP000233551"/>
    </source>
</evidence>